<protein>
    <submittedName>
        <fullName evidence="1">Uncharacterized protein</fullName>
    </submittedName>
</protein>
<name>A0A0A9DSY5_ARUDO</name>
<organism evidence="1">
    <name type="scientific">Arundo donax</name>
    <name type="common">Giant reed</name>
    <name type="synonym">Donax arundinaceus</name>
    <dbReference type="NCBI Taxonomy" id="35708"/>
    <lineage>
        <taxon>Eukaryota</taxon>
        <taxon>Viridiplantae</taxon>
        <taxon>Streptophyta</taxon>
        <taxon>Embryophyta</taxon>
        <taxon>Tracheophyta</taxon>
        <taxon>Spermatophyta</taxon>
        <taxon>Magnoliopsida</taxon>
        <taxon>Liliopsida</taxon>
        <taxon>Poales</taxon>
        <taxon>Poaceae</taxon>
        <taxon>PACMAD clade</taxon>
        <taxon>Arundinoideae</taxon>
        <taxon>Arundineae</taxon>
        <taxon>Arundo</taxon>
    </lineage>
</organism>
<reference evidence="1" key="2">
    <citation type="journal article" date="2015" name="Data Brief">
        <title>Shoot transcriptome of the giant reed, Arundo donax.</title>
        <authorList>
            <person name="Barrero R.A."/>
            <person name="Guerrero F.D."/>
            <person name="Moolhuijzen P."/>
            <person name="Goolsby J.A."/>
            <person name="Tidwell J."/>
            <person name="Bellgard S.E."/>
            <person name="Bellgard M.I."/>
        </authorList>
    </citation>
    <scope>NUCLEOTIDE SEQUENCE</scope>
    <source>
        <tissue evidence="1">Shoot tissue taken approximately 20 cm above the soil surface</tissue>
    </source>
</reference>
<accession>A0A0A9DSY5</accession>
<dbReference type="EMBL" id="GBRH01208087">
    <property type="protein sequence ID" value="JAD89808.1"/>
    <property type="molecule type" value="Transcribed_RNA"/>
</dbReference>
<evidence type="ECO:0000313" key="1">
    <source>
        <dbReference type="EMBL" id="JAD89808.1"/>
    </source>
</evidence>
<reference evidence="1" key="1">
    <citation type="submission" date="2014-09" db="EMBL/GenBank/DDBJ databases">
        <authorList>
            <person name="Magalhaes I.L.F."/>
            <person name="Oliveira U."/>
            <person name="Santos F.R."/>
            <person name="Vidigal T.H.D.A."/>
            <person name="Brescovit A.D."/>
            <person name="Santos A.J."/>
        </authorList>
    </citation>
    <scope>NUCLEOTIDE SEQUENCE</scope>
    <source>
        <tissue evidence="1">Shoot tissue taken approximately 20 cm above the soil surface</tissue>
    </source>
</reference>
<sequence length="71" mass="8407">MMLMTSLKNLTWTIVMTPCAMDLDVALILEKPAKTTEESSHDDRAFYDNWERSNRLCLNMMWMNPFWCNLS</sequence>
<dbReference type="AlphaFoldDB" id="A0A0A9DSY5"/>
<proteinExistence type="predicted"/>